<feature type="domain" description="Protein furry C-terminal" evidence="2">
    <location>
        <begin position="55"/>
        <end position="348"/>
    </location>
</feature>
<evidence type="ECO:0000313" key="4">
    <source>
        <dbReference type="Proteomes" id="UP000234681"/>
    </source>
</evidence>
<feature type="region of interest" description="Disordered" evidence="1">
    <location>
        <begin position="83"/>
        <end position="112"/>
    </location>
</feature>
<feature type="compositionally biased region" description="Acidic residues" evidence="1">
    <location>
        <begin position="254"/>
        <end position="263"/>
    </location>
</feature>
<proteinExistence type="predicted"/>
<organism evidence="3 4">
    <name type="scientific">Rattus norvegicus</name>
    <name type="common">Rat</name>
    <dbReference type="NCBI Taxonomy" id="10116"/>
    <lineage>
        <taxon>Eukaryota</taxon>
        <taxon>Metazoa</taxon>
        <taxon>Chordata</taxon>
        <taxon>Craniata</taxon>
        <taxon>Vertebrata</taxon>
        <taxon>Euteleostomi</taxon>
        <taxon>Mammalia</taxon>
        <taxon>Eutheria</taxon>
        <taxon>Euarchontoglires</taxon>
        <taxon>Glires</taxon>
        <taxon>Rodentia</taxon>
        <taxon>Myomorpha</taxon>
        <taxon>Muroidea</taxon>
        <taxon>Muridae</taxon>
        <taxon>Murinae</taxon>
        <taxon>Rattus</taxon>
    </lineage>
</organism>
<dbReference type="PANTHER" id="PTHR12295:SF29">
    <property type="entry name" value="PROTEIN FURRY HOMOLOG"/>
    <property type="match status" value="1"/>
</dbReference>
<protein>
    <submittedName>
        <fullName evidence="3">RCG42619, isoform CRA_a</fullName>
    </submittedName>
</protein>
<sequence length="359" mass="40645">MEVLKTIEKYVQSIHWREALNILKLVVSRSASLVLPSYQHSDLSKIELHRVWTSASKELPGKTLDFHFDISETPIIGRRYDELQNSSGRDGKPRAMAVTRSASSTSSGSNSNVLVPVSWKRPQYSQKRTKEKLVHVLSLCGQEVGLSKNPSVIFSSCGDLDLPEHQTSLVSSEDGTREQENMDDANSEQQFRVFRDFDFLDVELEDGEGESMDNFNWGVRRRSLDSLDKCDMQTLEERQLSRSTPSLNKMSHEDSDESSEEDLTASQILEHSDLIMNLSPSEEANPMELLTSACDSTPADPHPFNARITNFEASLPDINNLQISEGSKAEVVPEEEDTTVHEDDYDRCTQRFGWPYYRC</sequence>
<dbReference type="AlphaFoldDB" id="A6K148"/>
<dbReference type="InterPro" id="IPR039867">
    <property type="entry name" value="Furry/Tao3/Mor2"/>
</dbReference>
<feature type="region of interest" description="Disordered" evidence="1">
    <location>
        <begin position="235"/>
        <end position="263"/>
    </location>
</feature>
<dbReference type="Pfam" id="PF19421">
    <property type="entry name" value="Fry_C"/>
    <property type="match status" value="1"/>
</dbReference>
<dbReference type="InterPro" id="IPR045842">
    <property type="entry name" value="Fry_C"/>
</dbReference>
<dbReference type="GO" id="GO:0000902">
    <property type="term" value="P:cell morphogenesis"/>
    <property type="evidence" value="ECO:0007669"/>
    <property type="project" value="InterPro"/>
</dbReference>
<reference evidence="3 4" key="1">
    <citation type="submission" date="2005-07" db="EMBL/GenBank/DDBJ databases">
        <authorList>
            <person name="Mural R.J."/>
            <person name="Li P.W."/>
            <person name="Adams M.D."/>
            <person name="Amanatides P.G."/>
            <person name="Baden-Tillson H."/>
            <person name="Barnstead M."/>
            <person name="Chin S.H."/>
            <person name="Dew I."/>
            <person name="Evans C.A."/>
            <person name="Ferriera S."/>
            <person name="Flanigan M."/>
            <person name="Fosler C."/>
            <person name="Glodek A."/>
            <person name="Gu Z."/>
            <person name="Holt R.A."/>
            <person name="Jennings D."/>
            <person name="Kraft C.L."/>
            <person name="Lu F."/>
            <person name="Nguyen T."/>
            <person name="Nusskern D.R."/>
            <person name="Pfannkoch C.M."/>
            <person name="Sitter C."/>
            <person name="Sutton G.G."/>
            <person name="Venter J.C."/>
            <person name="Wang Z."/>
            <person name="Woodage T."/>
            <person name="Zheng X.H."/>
            <person name="Zhong F."/>
        </authorList>
    </citation>
    <scope>NUCLEOTIDE SEQUENCE [LARGE SCALE GENOMIC DNA]</scope>
    <source>
        <strain>BN</strain>
        <strain evidence="4">Sprague-Dawley</strain>
    </source>
</reference>
<feature type="compositionally biased region" description="Low complexity" evidence="1">
    <location>
        <begin position="97"/>
        <end position="112"/>
    </location>
</feature>
<accession>A6K148</accession>
<dbReference type="Proteomes" id="UP000234681">
    <property type="component" value="Chromosome 12"/>
</dbReference>
<evidence type="ECO:0000256" key="1">
    <source>
        <dbReference type="SAM" id="MobiDB-lite"/>
    </source>
</evidence>
<evidence type="ECO:0000313" key="3">
    <source>
        <dbReference type="EMBL" id="EDL89506.1"/>
    </source>
</evidence>
<dbReference type="EMBL" id="CH474012">
    <property type="protein sequence ID" value="EDL89506.1"/>
    <property type="molecule type" value="Genomic_DNA"/>
</dbReference>
<name>A6K148_RAT</name>
<dbReference type="PANTHER" id="PTHR12295">
    <property type="entry name" value="FURRY-RELATED"/>
    <property type="match status" value="1"/>
</dbReference>
<gene>
    <name evidence="3" type="ORF">rCG_42619</name>
</gene>
<evidence type="ECO:0000259" key="2">
    <source>
        <dbReference type="Pfam" id="PF19421"/>
    </source>
</evidence>